<feature type="domain" description="RRM" evidence="9">
    <location>
        <begin position="111"/>
        <end position="194"/>
    </location>
</feature>
<feature type="compositionally biased region" description="Low complexity" evidence="8">
    <location>
        <begin position="1"/>
        <end position="14"/>
    </location>
</feature>
<protein>
    <recommendedName>
        <fullName evidence="4">Nucleolar protein 12</fullName>
    </recommendedName>
</protein>
<dbReference type="InterPro" id="IPR012677">
    <property type="entry name" value="Nucleotide-bd_a/b_plait_sf"/>
</dbReference>
<gene>
    <name evidence="10" type="ORF">IL334_004700</name>
</gene>
<organism evidence="10 11">
    <name type="scientific">Kwoniella shivajii</name>
    <dbReference type="NCBI Taxonomy" id="564305"/>
    <lineage>
        <taxon>Eukaryota</taxon>
        <taxon>Fungi</taxon>
        <taxon>Dikarya</taxon>
        <taxon>Basidiomycota</taxon>
        <taxon>Agaricomycotina</taxon>
        <taxon>Tremellomycetes</taxon>
        <taxon>Tremellales</taxon>
        <taxon>Cryptococcaceae</taxon>
        <taxon>Kwoniella</taxon>
    </lineage>
</organism>
<feature type="compositionally biased region" description="Basic and acidic residues" evidence="8">
    <location>
        <begin position="53"/>
        <end position="83"/>
    </location>
</feature>
<evidence type="ECO:0000256" key="8">
    <source>
        <dbReference type="SAM" id="MobiDB-lite"/>
    </source>
</evidence>
<dbReference type="Gene3D" id="3.30.70.330">
    <property type="match status" value="1"/>
</dbReference>
<dbReference type="Pfam" id="PF00076">
    <property type="entry name" value="RRM_1"/>
    <property type="match status" value="1"/>
</dbReference>
<evidence type="ECO:0000259" key="9">
    <source>
        <dbReference type="PROSITE" id="PS50102"/>
    </source>
</evidence>
<keyword evidence="11" id="KW-1185">Reference proteome</keyword>
<feature type="region of interest" description="Disordered" evidence="8">
    <location>
        <begin position="1"/>
        <end position="105"/>
    </location>
</feature>
<dbReference type="GeneID" id="87956831"/>
<dbReference type="InterPro" id="IPR000504">
    <property type="entry name" value="RRM_dom"/>
</dbReference>
<evidence type="ECO:0000256" key="6">
    <source>
        <dbReference type="ARBA" id="ARBA00023242"/>
    </source>
</evidence>
<feature type="compositionally biased region" description="Polar residues" evidence="8">
    <location>
        <begin position="293"/>
        <end position="306"/>
    </location>
</feature>
<comment type="function">
    <text evidence="1">Involved in pre-25S rRNA processing.</text>
</comment>
<evidence type="ECO:0000256" key="5">
    <source>
        <dbReference type="ARBA" id="ARBA00022884"/>
    </source>
</evidence>
<keyword evidence="6" id="KW-0539">Nucleus</keyword>
<reference evidence="10 11" key="1">
    <citation type="submission" date="2024-01" db="EMBL/GenBank/DDBJ databases">
        <title>Comparative genomics of Cryptococcus and Kwoniella reveals pathogenesis evolution and contrasting modes of karyotype evolution via chromosome fusion or intercentromeric recombination.</title>
        <authorList>
            <person name="Coelho M.A."/>
            <person name="David-Palma M."/>
            <person name="Shea T."/>
            <person name="Bowers K."/>
            <person name="McGinley-Smith S."/>
            <person name="Mohammad A.W."/>
            <person name="Gnirke A."/>
            <person name="Yurkov A.M."/>
            <person name="Nowrousian M."/>
            <person name="Sun S."/>
            <person name="Cuomo C.A."/>
            <person name="Heitman J."/>
        </authorList>
    </citation>
    <scope>NUCLEOTIDE SEQUENCE [LARGE SCALE GENOMIC DNA]</scope>
    <source>
        <strain evidence="10">CBS 11374</strain>
    </source>
</reference>
<dbReference type="PANTHER" id="PTHR23236">
    <property type="entry name" value="EUKARYOTIC TRANSLATION INITIATION FACTOR 4B/4H"/>
    <property type="match status" value="1"/>
</dbReference>
<dbReference type="RefSeq" id="XP_062792468.1">
    <property type="nucleotide sequence ID" value="XM_062936417.1"/>
</dbReference>
<proteinExistence type="inferred from homology"/>
<dbReference type="InterPro" id="IPR035979">
    <property type="entry name" value="RBD_domain_sf"/>
</dbReference>
<evidence type="ECO:0000256" key="7">
    <source>
        <dbReference type="PROSITE-ProRule" id="PRU00176"/>
    </source>
</evidence>
<dbReference type="EMBL" id="CP141886">
    <property type="protein sequence ID" value="WRT67728.1"/>
    <property type="molecule type" value="Genomic_DNA"/>
</dbReference>
<feature type="compositionally biased region" description="Basic and acidic residues" evidence="8">
    <location>
        <begin position="199"/>
        <end position="226"/>
    </location>
</feature>
<dbReference type="Proteomes" id="UP001329825">
    <property type="component" value="Chromosome 6"/>
</dbReference>
<comment type="subcellular location">
    <subcellularLocation>
        <location evidence="2">Nucleus</location>
        <location evidence="2">Nucleolus</location>
    </subcellularLocation>
</comment>
<feature type="compositionally biased region" description="Acidic residues" evidence="8">
    <location>
        <begin position="30"/>
        <end position="47"/>
    </location>
</feature>
<feature type="compositionally biased region" description="Basic and acidic residues" evidence="8">
    <location>
        <begin position="309"/>
        <end position="327"/>
    </location>
</feature>
<evidence type="ECO:0000256" key="4">
    <source>
        <dbReference type="ARBA" id="ARBA00015520"/>
    </source>
</evidence>
<dbReference type="SUPFAM" id="SSF54928">
    <property type="entry name" value="RNA-binding domain, RBD"/>
    <property type="match status" value="1"/>
</dbReference>
<feature type="compositionally biased region" description="Basic residues" evidence="8">
    <location>
        <begin position="251"/>
        <end position="261"/>
    </location>
</feature>
<name>A0ABZ1D188_9TREE</name>
<keyword evidence="5 7" id="KW-0694">RNA-binding</keyword>
<evidence type="ECO:0000256" key="3">
    <source>
        <dbReference type="ARBA" id="ARBA00007077"/>
    </source>
</evidence>
<evidence type="ECO:0000256" key="1">
    <source>
        <dbReference type="ARBA" id="ARBA00002475"/>
    </source>
</evidence>
<evidence type="ECO:0000256" key="2">
    <source>
        <dbReference type="ARBA" id="ARBA00004604"/>
    </source>
</evidence>
<sequence length="344" mass="37559">MSAALTKKQQKLAAFRNKQKTKKAGATEEVQPDLPEEDLLDDAEEDAVVISQSDDKKQKGKSGDTEAVDDKVKDGDKSTTVDKGKKRKTAWDEDEDGEAKKKSKKDIKQRFILFVGNLSFKTTKEEIQLHFEPTLGQKPAVRLLTSKPTPGQSAPKSRGIAFLELPTSAAMQLALKLHHSNLKGRTINVELTAGGGGAGEDRKRKIEERNKRVGTQRERKAEREKEEGGEEGENANAEQDGEVDGKDGKQRTRGGRRVKSKTKPDNASAPVPKRPRSDASGSNGALTGWASRQAGTISAVPSFNSSRPPRRDDNGGRRDQNANGRDKFQKKKWTPTGANAQPVG</sequence>
<dbReference type="PROSITE" id="PS50102">
    <property type="entry name" value="RRM"/>
    <property type="match status" value="1"/>
</dbReference>
<accession>A0ABZ1D188</accession>
<evidence type="ECO:0000313" key="11">
    <source>
        <dbReference type="Proteomes" id="UP001329825"/>
    </source>
</evidence>
<feature type="region of interest" description="Disordered" evidence="8">
    <location>
        <begin position="182"/>
        <end position="344"/>
    </location>
</feature>
<comment type="similarity">
    <text evidence="3">Belongs to the RRM RBM34 family.</text>
</comment>
<dbReference type="PANTHER" id="PTHR23236:SF25">
    <property type="entry name" value="RNA-BINDING PROTEIN 34"/>
    <property type="match status" value="1"/>
</dbReference>
<dbReference type="InterPro" id="IPR034228">
    <property type="entry name" value="Nop6_RRM"/>
</dbReference>
<dbReference type="SMART" id="SM00360">
    <property type="entry name" value="RRM"/>
    <property type="match status" value="1"/>
</dbReference>
<evidence type="ECO:0000313" key="10">
    <source>
        <dbReference type="EMBL" id="WRT67728.1"/>
    </source>
</evidence>
<dbReference type="CDD" id="cd12400">
    <property type="entry name" value="RRM_Nop6"/>
    <property type="match status" value="1"/>
</dbReference>